<comment type="caution">
    <text evidence="9">The sequence shown here is derived from an EMBL/GenBank/DDBJ whole genome shotgun (WGS) entry which is preliminary data.</text>
</comment>
<feature type="region of interest" description="Disordered" evidence="8">
    <location>
        <begin position="1"/>
        <end position="26"/>
    </location>
</feature>
<keyword evidence="4 7" id="KW-0175">Coiled coil</keyword>
<evidence type="ECO:0000256" key="3">
    <source>
        <dbReference type="ARBA" id="ARBA00014087"/>
    </source>
</evidence>
<evidence type="ECO:0000256" key="7">
    <source>
        <dbReference type="SAM" id="Coils"/>
    </source>
</evidence>
<name>A0AAN9TFW8_9HEMI</name>
<protein>
    <recommendedName>
        <fullName evidence="3">Cilia- and flagella-associated protein 157</fullName>
    </recommendedName>
</protein>
<dbReference type="Proteomes" id="UP001367676">
    <property type="component" value="Unassembled WGS sequence"/>
</dbReference>
<keyword evidence="6" id="KW-0966">Cell projection</keyword>
<keyword evidence="10" id="KW-1185">Reference proteome</keyword>
<proteinExistence type="inferred from homology"/>
<evidence type="ECO:0000256" key="4">
    <source>
        <dbReference type="ARBA" id="ARBA00023054"/>
    </source>
</evidence>
<accession>A0AAN9TFW8</accession>
<comment type="subcellular location">
    <subcellularLocation>
        <location evidence="1">Cell projection</location>
        <location evidence="1">Cilium</location>
    </subcellularLocation>
</comment>
<dbReference type="PANTHER" id="PTHR31954">
    <property type="entry name" value="CILIA- AND FLAGELLA-ASSOCIATED PROTEIN 157"/>
    <property type="match status" value="1"/>
</dbReference>
<dbReference type="EMBL" id="JBBCAQ010000028">
    <property type="protein sequence ID" value="KAK7585928.1"/>
    <property type="molecule type" value="Genomic_DNA"/>
</dbReference>
<comment type="similarity">
    <text evidence="2">Belongs to the CFAP157 family.</text>
</comment>
<evidence type="ECO:0000256" key="6">
    <source>
        <dbReference type="ARBA" id="ARBA00023273"/>
    </source>
</evidence>
<dbReference type="GO" id="GO:0008017">
    <property type="term" value="F:microtubule binding"/>
    <property type="evidence" value="ECO:0007669"/>
    <property type="project" value="TreeGrafter"/>
</dbReference>
<evidence type="ECO:0000256" key="5">
    <source>
        <dbReference type="ARBA" id="ARBA00023069"/>
    </source>
</evidence>
<reference evidence="9 10" key="1">
    <citation type="submission" date="2024-03" db="EMBL/GenBank/DDBJ databases">
        <title>Adaptation during the transition from Ophiocordyceps entomopathogen to insect associate is accompanied by gene loss and intensified selection.</title>
        <authorList>
            <person name="Ward C.M."/>
            <person name="Onetto C.A."/>
            <person name="Borneman A.R."/>
        </authorList>
    </citation>
    <scope>NUCLEOTIDE SEQUENCE [LARGE SCALE GENOMIC DNA]</scope>
    <source>
        <strain evidence="9">AWRI1</strain>
        <tissue evidence="9">Single Adult Female</tissue>
    </source>
</reference>
<sequence length="462" mass="53946">MAKKKSKKSSKKKSQKKQKKQQKEEKNELLEVDKELYEIQITDLNGKLKRLNEQCADLQAENVAIKETLAQLDEDRADVIAYLKQILKSKVDEIADLLDKVNALQQTREQENVEFLDKFGNKENQLQKMKEQLTTEINLLNGKLNVLDEFRAQREDLMKQFQIQEEAQKHQEVRHQETLHNIEKGFILKKLYLKKEVEERLIKLSEDFQTMMQSKIDSTTKTAIIENSALRNEMNKIMETCKELIRENTDLKSSDRLLKIKHTSLKEELDESIRKYNRQKQALQASMLENEQLKITISKLDSDSHLKKIQDLNKKLDICKINLKKQITINEELENKVNCWQARENDLNKKLSETTIRLENIEKVIQNAATVIKNAVLLIQTTYRTRSQTIPHQLRHLAADSSLILVIPAATLTATSNNFRQSASCIYRKHSKKLRSIVCQHVVPKRLWHLEATDPNDFEQKA</sequence>
<evidence type="ECO:0000256" key="1">
    <source>
        <dbReference type="ARBA" id="ARBA00004138"/>
    </source>
</evidence>
<dbReference type="InterPro" id="IPR038844">
    <property type="entry name" value="CFAP157"/>
</dbReference>
<evidence type="ECO:0000256" key="2">
    <source>
        <dbReference type="ARBA" id="ARBA00010841"/>
    </source>
</evidence>
<organism evidence="9 10">
    <name type="scientific">Parthenolecanium corni</name>
    <dbReference type="NCBI Taxonomy" id="536013"/>
    <lineage>
        <taxon>Eukaryota</taxon>
        <taxon>Metazoa</taxon>
        <taxon>Ecdysozoa</taxon>
        <taxon>Arthropoda</taxon>
        <taxon>Hexapoda</taxon>
        <taxon>Insecta</taxon>
        <taxon>Pterygota</taxon>
        <taxon>Neoptera</taxon>
        <taxon>Paraneoptera</taxon>
        <taxon>Hemiptera</taxon>
        <taxon>Sternorrhyncha</taxon>
        <taxon>Coccoidea</taxon>
        <taxon>Coccidae</taxon>
        <taxon>Parthenolecanium</taxon>
    </lineage>
</organism>
<feature type="coiled-coil region" evidence="7">
    <location>
        <begin position="227"/>
        <end position="293"/>
    </location>
</feature>
<evidence type="ECO:0000313" key="10">
    <source>
        <dbReference type="Proteomes" id="UP001367676"/>
    </source>
</evidence>
<evidence type="ECO:0000256" key="8">
    <source>
        <dbReference type="SAM" id="MobiDB-lite"/>
    </source>
</evidence>
<feature type="compositionally biased region" description="Basic residues" evidence="8">
    <location>
        <begin position="1"/>
        <end position="20"/>
    </location>
</feature>
<dbReference type="GO" id="GO:0036064">
    <property type="term" value="C:ciliary basal body"/>
    <property type="evidence" value="ECO:0007669"/>
    <property type="project" value="TreeGrafter"/>
</dbReference>
<keyword evidence="5" id="KW-0969">Cilium</keyword>
<dbReference type="PANTHER" id="PTHR31954:SF1">
    <property type="entry name" value="CILIA- AND FLAGELLA-ASSOCIATED PROTEIN 157"/>
    <property type="match status" value="1"/>
</dbReference>
<gene>
    <name evidence="9" type="ORF">V9T40_000107</name>
</gene>
<feature type="coiled-coil region" evidence="7">
    <location>
        <begin position="323"/>
        <end position="364"/>
    </location>
</feature>
<dbReference type="AlphaFoldDB" id="A0AAN9TFW8"/>
<evidence type="ECO:0000313" key="9">
    <source>
        <dbReference type="EMBL" id="KAK7585928.1"/>
    </source>
</evidence>